<evidence type="ECO:0000256" key="4">
    <source>
        <dbReference type="ARBA" id="ARBA00022989"/>
    </source>
</evidence>
<dbReference type="Pfam" id="PF03062">
    <property type="entry name" value="MBOAT"/>
    <property type="match status" value="1"/>
</dbReference>
<dbReference type="PANTHER" id="PTHR13906:SF4">
    <property type="entry name" value="LYSOPHOSPHOLIPID ACYLTRANSFERASE 6"/>
    <property type="match status" value="1"/>
</dbReference>
<comment type="subcellular location">
    <subcellularLocation>
        <location evidence="1">Membrane</location>
        <topology evidence="1">Multi-pass membrane protein</topology>
    </subcellularLocation>
</comment>
<protein>
    <submittedName>
        <fullName evidence="9">Uncharacterized protein</fullName>
    </submittedName>
</protein>
<keyword evidence="6" id="KW-0012">Acyltransferase</keyword>
<evidence type="ECO:0000313" key="9">
    <source>
        <dbReference type="EMBL" id="CAE4611734.1"/>
    </source>
</evidence>
<evidence type="ECO:0000256" key="6">
    <source>
        <dbReference type="ARBA" id="ARBA00023315"/>
    </source>
</evidence>
<organism evidence="9">
    <name type="scientific">Ditylum brightwellii</name>
    <dbReference type="NCBI Taxonomy" id="49249"/>
    <lineage>
        <taxon>Eukaryota</taxon>
        <taxon>Sar</taxon>
        <taxon>Stramenopiles</taxon>
        <taxon>Ochrophyta</taxon>
        <taxon>Bacillariophyta</taxon>
        <taxon>Mediophyceae</taxon>
        <taxon>Lithodesmiophycidae</taxon>
        <taxon>Lithodesmiales</taxon>
        <taxon>Lithodesmiaceae</taxon>
        <taxon>Ditylum</taxon>
    </lineage>
</organism>
<evidence type="ECO:0000256" key="5">
    <source>
        <dbReference type="ARBA" id="ARBA00023136"/>
    </source>
</evidence>
<dbReference type="InterPro" id="IPR049941">
    <property type="entry name" value="LPLAT_7/PORCN-like"/>
</dbReference>
<sequence length="501" mass="56215">MEEVLPAPVNAAISGSIEFVYSFEPLARKTVVLVPGFVGTMMQTIADAVGFDVETISMLMGMLMCYPLGFIMKALPYGKTKHLFSFLLGAFLLQFTIGVQWIHQLVSSLVAYVMFLILPPELSKIAVPVWAMLYISAGHIHRQYINYLGWDMDFTGAQMVLTMKLYSLAWNLYDGQALAKGEGSRASKKCAPFAVKELPGIIEYLGYTFCFSSVLAGPAYEYVYYANACDGTLLYDSNGKPKGKIPGVAWPTLKPFLISMVCMGIHVVGNGMFPLLDPVDPQNATAVLVTEEFLSKPWFQRYGYQWLSLLFVRMKYYFAWKNAEGAQNIWYAGFEGFDEQGNAKGWDVSNNVDIIEFETAPNVKTLSAAWNKKTANWLGRYIYMRTNGSLAATYGLSAFWHGFYPGYYLFFLSVPFITACERLGRKKLTPRFGNGKKWSPWGIVCIISTSLIVEYIVAAFQLLSLEWALANWKGFYFAGHIACLVFYLAVSQIPSPKKKEE</sequence>
<evidence type="ECO:0000256" key="3">
    <source>
        <dbReference type="ARBA" id="ARBA00022692"/>
    </source>
</evidence>
<feature type="transmembrane region" description="Helical" evidence="7">
    <location>
        <begin position="83"/>
        <end position="103"/>
    </location>
</feature>
<dbReference type="GO" id="GO:0030258">
    <property type="term" value="P:lipid modification"/>
    <property type="evidence" value="ECO:0007669"/>
    <property type="project" value="TreeGrafter"/>
</dbReference>
<feature type="transmembrane region" description="Helical" evidence="7">
    <location>
        <begin position="475"/>
        <end position="493"/>
    </location>
</feature>
<accession>A0A6S8T8M0</accession>
<proteinExistence type="predicted"/>
<evidence type="ECO:0000256" key="2">
    <source>
        <dbReference type="ARBA" id="ARBA00022679"/>
    </source>
</evidence>
<dbReference type="GO" id="GO:0016020">
    <property type="term" value="C:membrane"/>
    <property type="evidence" value="ECO:0007669"/>
    <property type="project" value="UniProtKB-SubCell"/>
</dbReference>
<evidence type="ECO:0000313" key="8">
    <source>
        <dbReference type="EMBL" id="CAE4611728.1"/>
    </source>
</evidence>
<dbReference type="InterPro" id="IPR004299">
    <property type="entry name" value="MBOAT_fam"/>
</dbReference>
<dbReference type="EMBL" id="HBNS01021766">
    <property type="protein sequence ID" value="CAE4611734.1"/>
    <property type="molecule type" value="Transcribed_RNA"/>
</dbReference>
<dbReference type="AlphaFoldDB" id="A0A6S8T8M0"/>
<feature type="transmembrane region" description="Helical" evidence="7">
    <location>
        <begin position="56"/>
        <end position="76"/>
    </location>
</feature>
<dbReference type="EMBL" id="HBNS01021761">
    <property type="protein sequence ID" value="CAE4611728.1"/>
    <property type="molecule type" value="Transcribed_RNA"/>
</dbReference>
<feature type="transmembrane region" description="Helical" evidence="7">
    <location>
        <begin position="443"/>
        <end position="463"/>
    </location>
</feature>
<keyword evidence="4 7" id="KW-1133">Transmembrane helix</keyword>
<name>A0A6S8T8M0_9STRA</name>
<evidence type="ECO:0000256" key="1">
    <source>
        <dbReference type="ARBA" id="ARBA00004141"/>
    </source>
</evidence>
<dbReference type="GO" id="GO:0016746">
    <property type="term" value="F:acyltransferase activity"/>
    <property type="evidence" value="ECO:0007669"/>
    <property type="project" value="UniProtKB-KW"/>
</dbReference>
<keyword evidence="3 7" id="KW-0812">Transmembrane</keyword>
<dbReference type="PANTHER" id="PTHR13906">
    <property type="entry name" value="PORCUPINE"/>
    <property type="match status" value="1"/>
</dbReference>
<keyword evidence="2" id="KW-0808">Transferase</keyword>
<reference evidence="9" key="1">
    <citation type="submission" date="2021-01" db="EMBL/GenBank/DDBJ databases">
        <authorList>
            <person name="Corre E."/>
            <person name="Pelletier E."/>
            <person name="Niang G."/>
            <person name="Scheremetjew M."/>
            <person name="Finn R."/>
            <person name="Kale V."/>
            <person name="Holt S."/>
            <person name="Cochrane G."/>
            <person name="Meng A."/>
            <person name="Brown T."/>
            <person name="Cohen L."/>
        </authorList>
    </citation>
    <scope>NUCLEOTIDE SEQUENCE</scope>
    <source>
        <strain evidence="9">GSO104</strain>
    </source>
</reference>
<feature type="transmembrane region" description="Helical" evidence="7">
    <location>
        <begin position="406"/>
        <end position="423"/>
    </location>
</feature>
<keyword evidence="5 7" id="KW-0472">Membrane</keyword>
<feature type="transmembrane region" description="Helical" evidence="7">
    <location>
        <begin position="109"/>
        <end position="135"/>
    </location>
</feature>
<evidence type="ECO:0000256" key="7">
    <source>
        <dbReference type="SAM" id="Phobius"/>
    </source>
</evidence>
<gene>
    <name evidence="8" type="ORF">DBRI00130_LOCUS17249</name>
    <name evidence="9" type="ORF">DBRI00130_LOCUS17252</name>
</gene>